<name>F5YEE7_LEAAZ</name>
<comment type="subunit">
    <text evidence="10">The complex is composed of six subunits: RnfA, RnfB, RnfC, RnfD, RnfE and RnfG.</text>
</comment>
<dbReference type="HOGENOM" id="CLU_053470_0_0_12"/>
<proteinExistence type="inferred from homology"/>
<feature type="binding site" evidence="10">
    <location>
        <position position="140"/>
    </location>
    <ligand>
        <name>[4Fe-4S] cluster</name>
        <dbReference type="ChEBI" id="CHEBI:49883"/>
        <label>2</label>
    </ligand>
</feature>
<reference evidence="14" key="1">
    <citation type="submission" date="2009-12" db="EMBL/GenBank/DDBJ databases">
        <title>Complete sequence of Treponema azotonutricium strain ZAS-9.</title>
        <authorList>
            <person name="Tetu S.G."/>
            <person name="Matson E."/>
            <person name="Ren Q."/>
            <person name="Seshadri R."/>
            <person name="Elbourne L."/>
            <person name="Hassan K.A."/>
            <person name="Durkin A."/>
            <person name="Radune D."/>
            <person name="Mohamoud Y."/>
            <person name="Shay R."/>
            <person name="Jin S."/>
            <person name="Zhang X."/>
            <person name="Lucey K."/>
            <person name="Ballor N.R."/>
            <person name="Ottesen E."/>
            <person name="Rosenthal R."/>
            <person name="Allen A."/>
            <person name="Leadbetter J.R."/>
            <person name="Paulsen I.T."/>
        </authorList>
    </citation>
    <scope>NUCLEOTIDE SEQUENCE [LARGE SCALE GENOMIC DNA]</scope>
    <source>
        <strain evidence="14">ATCC BAA-888 / DSM 13862 / ZAS-9</strain>
    </source>
</reference>
<dbReference type="PROSITE" id="PS00198">
    <property type="entry name" value="4FE4S_FER_1"/>
    <property type="match status" value="1"/>
</dbReference>
<keyword evidence="14" id="KW-1185">Reference proteome</keyword>
<feature type="domain" description="4Fe-4S" evidence="12">
    <location>
        <begin position="32"/>
        <end position="91"/>
    </location>
</feature>
<evidence type="ECO:0000256" key="2">
    <source>
        <dbReference type="ARBA" id="ARBA00022485"/>
    </source>
</evidence>
<dbReference type="HAMAP" id="MF_00463">
    <property type="entry name" value="RsxB_RnfB"/>
    <property type="match status" value="1"/>
</dbReference>
<dbReference type="PANTHER" id="PTHR43560:SF1">
    <property type="entry name" value="ION-TRANSLOCATING OXIDOREDUCTASE COMPLEX SUBUNIT B"/>
    <property type="match status" value="1"/>
</dbReference>
<dbReference type="GO" id="GO:0051539">
    <property type="term" value="F:4 iron, 4 sulfur cluster binding"/>
    <property type="evidence" value="ECO:0007669"/>
    <property type="project" value="UniProtKB-UniRule"/>
</dbReference>
<reference evidence="13 14" key="2">
    <citation type="journal article" date="2011" name="ISME J.">
        <title>RNA-seq reveals cooperative metabolic interactions between two termite-gut spirochete species in co-culture.</title>
        <authorList>
            <person name="Rosenthal A.Z."/>
            <person name="Matson E.G."/>
            <person name="Eldar A."/>
            <person name="Leadbetter J.R."/>
        </authorList>
    </citation>
    <scope>NUCLEOTIDE SEQUENCE [LARGE SCALE GENOMIC DNA]</scope>
    <source>
        <strain evidence="14">ATCC BAA-888 / DSM 13862 / ZAS-9</strain>
    </source>
</reference>
<feature type="binding site" evidence="10">
    <location>
        <position position="176"/>
    </location>
    <ligand>
        <name>[4Fe-4S] cluster</name>
        <dbReference type="ChEBI" id="CHEBI:49883"/>
        <label>3</label>
    </ligand>
</feature>
<evidence type="ECO:0000259" key="11">
    <source>
        <dbReference type="PROSITE" id="PS51379"/>
    </source>
</evidence>
<evidence type="ECO:0000256" key="10">
    <source>
        <dbReference type="HAMAP-Rule" id="MF_00463"/>
    </source>
</evidence>
<comment type="similarity">
    <text evidence="10">Belongs to the 4Fe4S bacterial-type ferredoxin family. RnfB subfamily.</text>
</comment>
<evidence type="ECO:0000313" key="14">
    <source>
        <dbReference type="Proteomes" id="UP000009222"/>
    </source>
</evidence>
<dbReference type="GO" id="GO:0022900">
    <property type="term" value="P:electron transport chain"/>
    <property type="evidence" value="ECO:0007669"/>
    <property type="project" value="UniProtKB-UniRule"/>
</dbReference>
<feature type="region of interest" description="Hydrophobic" evidence="10">
    <location>
        <begin position="1"/>
        <end position="26"/>
    </location>
</feature>
<comment type="function">
    <text evidence="10">Part of a membrane-bound complex that couples electron transfer with translocation of ions across the membrane.</text>
</comment>
<dbReference type="Gene3D" id="1.10.15.40">
    <property type="entry name" value="Electron transport complex subunit B, putative Fe-S cluster"/>
    <property type="match status" value="1"/>
</dbReference>
<dbReference type="InterPro" id="IPR017900">
    <property type="entry name" value="4Fe4S_Fe_S_CS"/>
</dbReference>
<evidence type="ECO:0000256" key="8">
    <source>
        <dbReference type="ARBA" id="ARBA00023014"/>
    </source>
</evidence>
<evidence type="ECO:0000256" key="5">
    <source>
        <dbReference type="ARBA" id="ARBA00022967"/>
    </source>
</evidence>
<dbReference type="PROSITE" id="PS51656">
    <property type="entry name" value="4FE4S"/>
    <property type="match status" value="1"/>
</dbReference>
<dbReference type="PANTHER" id="PTHR43560">
    <property type="entry name" value="ION-TRANSLOCATING OXIDOREDUCTASE COMPLEX SUBUNIT B"/>
    <property type="match status" value="1"/>
</dbReference>
<dbReference type="Pfam" id="PF04060">
    <property type="entry name" value="FeS"/>
    <property type="match status" value="1"/>
</dbReference>
<protein>
    <recommendedName>
        <fullName evidence="10">Ion-translocating oxidoreductase complex subunit B</fullName>
        <ecNumber evidence="10">7.-.-.-</ecNumber>
    </recommendedName>
    <alternativeName>
        <fullName evidence="10">Rnf electron transport complex subunit B</fullName>
    </alternativeName>
</protein>
<evidence type="ECO:0000259" key="12">
    <source>
        <dbReference type="PROSITE" id="PS51656"/>
    </source>
</evidence>
<accession>F5YEE7</accession>
<dbReference type="InParanoid" id="F5YEE7"/>
<feature type="binding site" evidence="10">
    <location>
        <position position="57"/>
    </location>
    <ligand>
        <name>[4Fe-4S] cluster</name>
        <dbReference type="ChEBI" id="CHEBI:49883"/>
        <label>1</label>
    </ligand>
</feature>
<dbReference type="NCBIfam" id="TIGR01944">
    <property type="entry name" value="rnfB"/>
    <property type="match status" value="1"/>
</dbReference>
<dbReference type="GO" id="GO:0046872">
    <property type="term" value="F:metal ion binding"/>
    <property type="evidence" value="ECO:0007669"/>
    <property type="project" value="UniProtKB-KW"/>
</dbReference>
<feature type="binding site" evidence="10">
    <location>
        <position position="180"/>
    </location>
    <ligand>
        <name>[4Fe-4S] cluster</name>
        <dbReference type="ChEBI" id="CHEBI:49883"/>
        <label>2</label>
    </ligand>
</feature>
<dbReference type="InterPro" id="IPR050395">
    <property type="entry name" value="4Fe4S_Ferredoxin_RnfB"/>
</dbReference>
<evidence type="ECO:0000313" key="13">
    <source>
        <dbReference type="EMBL" id="AEF82981.1"/>
    </source>
</evidence>
<dbReference type="AlphaFoldDB" id="F5YEE7"/>
<gene>
    <name evidence="10" type="primary">rnfB</name>
    <name evidence="13" type="ordered locus">TREAZ_2623</name>
</gene>
<dbReference type="CDD" id="cd10549">
    <property type="entry name" value="MtMvhB_like"/>
    <property type="match status" value="1"/>
</dbReference>
<comment type="caution">
    <text evidence="10">Lacks conserved residue(s) required for the propagation of feature annotation.</text>
</comment>
<keyword evidence="5 10" id="KW-1278">Translocase</keyword>
<feature type="binding site" evidence="10">
    <location>
        <position position="150"/>
    </location>
    <ligand>
        <name>[4Fe-4S] cluster</name>
        <dbReference type="ChEBI" id="CHEBI:49883"/>
        <label>3</label>
    </ligand>
</feature>
<dbReference type="GO" id="GO:0009055">
    <property type="term" value="F:electron transfer activity"/>
    <property type="evidence" value="ECO:0007669"/>
    <property type="project" value="InterPro"/>
</dbReference>
<evidence type="ECO:0000256" key="3">
    <source>
        <dbReference type="ARBA" id="ARBA00022723"/>
    </source>
</evidence>
<dbReference type="InterPro" id="IPR007202">
    <property type="entry name" value="4Fe-4S_dom"/>
</dbReference>
<keyword evidence="10" id="KW-1003">Cell membrane</keyword>
<dbReference type="OrthoDB" id="9789936at2"/>
<feature type="binding site" evidence="10">
    <location>
        <position position="74"/>
    </location>
    <ligand>
        <name>[4Fe-4S] cluster</name>
        <dbReference type="ChEBI" id="CHEBI:49883"/>
        <label>1</label>
    </ligand>
</feature>
<keyword evidence="9 10" id="KW-0472">Membrane</keyword>
<sequence length="272" mass="28155">MNIVLITAIFAALLAFILGVALGFFKKVFAISEDPLKLQVREALPGANCGACGFPGCDGYAAAIASKTAGINSCSVGGKAVAEKLSALLGVEANMIPMVTVLACQGTKEKAKLKGEYVGAKSCRAAKVAAGGSKICPWGCIGFGDCVKVCKFGALSIGEDGLPKIDYSKCTHCKRCIAECPQWLLRGVPSSGKGAMTLCSNHTLAKGAVIKACKAGCIKCELCVKNCPEQCIVMQNGIPVVDYTRCTSCGTCVAKCPTKAIKLIEKDIIVTA</sequence>
<dbReference type="KEGG" id="taz:TREAZ_2623"/>
<keyword evidence="2 10" id="KW-0004">4Fe-4S</keyword>
<comment type="cofactor">
    <cofactor evidence="10">
        <name>[4Fe-4S] cluster</name>
        <dbReference type="ChEBI" id="CHEBI:49883"/>
    </cofactor>
    <text evidence="10">Binds 3 [4Fe-4S] clusters.</text>
</comment>
<evidence type="ECO:0000256" key="1">
    <source>
        <dbReference type="ARBA" id="ARBA00022448"/>
    </source>
</evidence>
<feature type="binding site" evidence="10">
    <location>
        <position position="52"/>
    </location>
    <ligand>
        <name>[4Fe-4S] cluster</name>
        <dbReference type="ChEBI" id="CHEBI:49883"/>
        <label>1</label>
    </ligand>
</feature>
<dbReference type="SUPFAM" id="SSF54862">
    <property type="entry name" value="4Fe-4S ferredoxins"/>
    <property type="match status" value="2"/>
</dbReference>
<feature type="binding site" evidence="10">
    <location>
        <position position="146"/>
    </location>
    <ligand>
        <name>[4Fe-4S] cluster</name>
        <dbReference type="ChEBI" id="CHEBI:49883"/>
        <label>2</label>
    </ligand>
</feature>
<feature type="binding site" evidence="10">
    <location>
        <position position="49"/>
    </location>
    <ligand>
        <name>[4Fe-4S] cluster</name>
        <dbReference type="ChEBI" id="CHEBI:49883"/>
        <label>1</label>
    </ligand>
</feature>
<dbReference type="EC" id="7.-.-.-" evidence="10"/>
<dbReference type="InterPro" id="IPR010207">
    <property type="entry name" value="Elect_transpt_cplx_RnfB/RsxB"/>
</dbReference>
<dbReference type="Gene3D" id="3.30.70.20">
    <property type="match status" value="2"/>
</dbReference>
<feature type="binding site" evidence="10">
    <location>
        <position position="170"/>
    </location>
    <ligand>
        <name>[4Fe-4S] cluster</name>
        <dbReference type="ChEBI" id="CHEBI:49883"/>
        <label>3</label>
    </ligand>
</feature>
<dbReference type="Proteomes" id="UP000009222">
    <property type="component" value="Chromosome"/>
</dbReference>
<keyword evidence="1 10" id="KW-0813">Transport</keyword>
<evidence type="ECO:0000256" key="9">
    <source>
        <dbReference type="ARBA" id="ARBA00023136"/>
    </source>
</evidence>
<dbReference type="eggNOG" id="COG2878">
    <property type="taxonomic scope" value="Bacteria"/>
</dbReference>
<feature type="domain" description="4Fe-4S ferredoxin-type" evidence="11">
    <location>
        <begin position="131"/>
        <end position="160"/>
    </location>
</feature>
<dbReference type="InterPro" id="IPR017896">
    <property type="entry name" value="4Fe4S_Fe-S-bd"/>
</dbReference>
<keyword evidence="10" id="KW-0997">Cell inner membrane</keyword>
<dbReference type="Pfam" id="PF12838">
    <property type="entry name" value="Fer4_7"/>
    <property type="match status" value="2"/>
</dbReference>
<keyword evidence="8 10" id="KW-0411">Iron-sulfur</keyword>
<comment type="subcellular location">
    <subcellularLocation>
        <location evidence="10">Cell inner membrane</location>
    </subcellularLocation>
</comment>
<dbReference type="EMBL" id="CP001841">
    <property type="protein sequence ID" value="AEF82981.1"/>
    <property type="molecule type" value="Genomic_DNA"/>
</dbReference>
<keyword evidence="3 10" id="KW-0479">Metal-binding</keyword>
<feature type="binding site" evidence="10">
    <location>
        <position position="173"/>
    </location>
    <ligand>
        <name>[4Fe-4S] cluster</name>
        <dbReference type="ChEBI" id="CHEBI:49883"/>
        <label>3</label>
    </ligand>
</feature>
<feature type="binding site" evidence="10">
    <location>
        <position position="136"/>
    </location>
    <ligand>
        <name>[4Fe-4S] cluster</name>
        <dbReference type="ChEBI" id="CHEBI:49883"/>
        <label>2</label>
    </ligand>
</feature>
<organism evidence="13 14">
    <name type="scientific">Leadbettera azotonutricia (strain ATCC BAA-888 / DSM 13862 / ZAS-9)</name>
    <name type="common">Treponema azotonutricium</name>
    <dbReference type="NCBI Taxonomy" id="545695"/>
    <lineage>
        <taxon>Bacteria</taxon>
        <taxon>Pseudomonadati</taxon>
        <taxon>Spirochaetota</taxon>
        <taxon>Spirochaetia</taxon>
        <taxon>Spirochaetales</taxon>
        <taxon>Breznakiellaceae</taxon>
        <taxon>Leadbettera</taxon>
    </lineage>
</organism>
<feature type="domain" description="4Fe-4S ferredoxin-type" evidence="11">
    <location>
        <begin position="237"/>
        <end position="266"/>
    </location>
</feature>
<feature type="domain" description="4Fe-4S ferredoxin-type" evidence="11">
    <location>
        <begin position="206"/>
        <end position="236"/>
    </location>
</feature>
<keyword evidence="7 10" id="KW-0408">Iron</keyword>
<dbReference type="STRING" id="545695.TREAZ_2623"/>
<dbReference type="PROSITE" id="PS51379">
    <property type="entry name" value="4FE4S_FER_2"/>
    <property type="match status" value="4"/>
</dbReference>
<keyword evidence="4 10" id="KW-0677">Repeat</keyword>
<dbReference type="GO" id="GO:0005886">
    <property type="term" value="C:plasma membrane"/>
    <property type="evidence" value="ECO:0007669"/>
    <property type="project" value="UniProtKB-SubCell"/>
</dbReference>
<evidence type="ECO:0000256" key="4">
    <source>
        <dbReference type="ARBA" id="ARBA00022737"/>
    </source>
</evidence>
<keyword evidence="6 10" id="KW-0249">Electron transport</keyword>
<feature type="domain" description="4Fe-4S ferredoxin-type" evidence="11">
    <location>
        <begin position="161"/>
        <end position="190"/>
    </location>
</feature>
<evidence type="ECO:0000256" key="6">
    <source>
        <dbReference type="ARBA" id="ARBA00022982"/>
    </source>
</evidence>
<evidence type="ECO:0000256" key="7">
    <source>
        <dbReference type="ARBA" id="ARBA00023004"/>
    </source>
</evidence>
<dbReference type="RefSeq" id="WP_015712908.1">
    <property type="nucleotide sequence ID" value="NC_015577.1"/>
</dbReference>